<dbReference type="EMBL" id="BAAADG010000004">
    <property type="protein sequence ID" value="GAA0221737.1"/>
    <property type="molecule type" value="Genomic_DNA"/>
</dbReference>
<feature type="chain" id="PRO_5046300815" description="Low-complexity protein" evidence="2">
    <location>
        <begin position="28"/>
        <end position="107"/>
    </location>
</feature>
<name>A0ABN0TH87_9GAMM</name>
<evidence type="ECO:0000313" key="3">
    <source>
        <dbReference type="EMBL" id="GAA0221737.1"/>
    </source>
</evidence>
<proteinExistence type="predicted"/>
<evidence type="ECO:0008006" key="5">
    <source>
        <dbReference type="Google" id="ProtNLM"/>
    </source>
</evidence>
<feature type="region of interest" description="Disordered" evidence="1">
    <location>
        <begin position="66"/>
        <end position="107"/>
    </location>
</feature>
<accession>A0ABN0TH87</accession>
<sequence>MATLNKSSVAIATLAAGMALSPSLASADSNPFSSTELSSGYMQLAEHHADEAKCGEAKCGGDKKAEEAKCGADKKAKEAKCGGDKKAEEAKCGADKKAHEASCGGNH</sequence>
<reference evidence="3 4" key="1">
    <citation type="journal article" date="2019" name="Int. J. Syst. Evol. Microbiol.">
        <title>The Global Catalogue of Microorganisms (GCM) 10K type strain sequencing project: providing services to taxonomists for standard genome sequencing and annotation.</title>
        <authorList>
            <consortium name="The Broad Institute Genomics Platform"/>
            <consortium name="The Broad Institute Genome Sequencing Center for Infectious Disease"/>
            <person name="Wu L."/>
            <person name="Ma J."/>
        </authorList>
    </citation>
    <scope>NUCLEOTIDE SEQUENCE [LARGE SCALE GENOMIC DNA]</scope>
    <source>
        <strain evidence="3 4">JCM 6886</strain>
    </source>
</reference>
<protein>
    <recommendedName>
        <fullName evidence="5">Low-complexity protein</fullName>
    </recommendedName>
</protein>
<dbReference type="Proteomes" id="UP001501476">
    <property type="component" value="Unassembled WGS sequence"/>
</dbReference>
<evidence type="ECO:0000256" key="1">
    <source>
        <dbReference type="SAM" id="MobiDB-lite"/>
    </source>
</evidence>
<evidence type="ECO:0000256" key="2">
    <source>
        <dbReference type="SAM" id="SignalP"/>
    </source>
</evidence>
<keyword evidence="2" id="KW-0732">Signal</keyword>
<dbReference type="RefSeq" id="WP_286304447.1">
    <property type="nucleotide sequence ID" value="NZ_AP027741.1"/>
</dbReference>
<organism evidence="3 4">
    <name type="scientific">Methylophaga marina</name>
    <dbReference type="NCBI Taxonomy" id="45495"/>
    <lineage>
        <taxon>Bacteria</taxon>
        <taxon>Pseudomonadati</taxon>
        <taxon>Pseudomonadota</taxon>
        <taxon>Gammaproteobacteria</taxon>
        <taxon>Thiotrichales</taxon>
        <taxon>Piscirickettsiaceae</taxon>
        <taxon>Methylophaga</taxon>
    </lineage>
</organism>
<feature type="compositionally biased region" description="Basic and acidic residues" evidence="1">
    <location>
        <begin position="66"/>
        <end position="100"/>
    </location>
</feature>
<feature type="signal peptide" evidence="2">
    <location>
        <begin position="1"/>
        <end position="27"/>
    </location>
</feature>
<comment type="caution">
    <text evidence="3">The sequence shown here is derived from an EMBL/GenBank/DDBJ whole genome shotgun (WGS) entry which is preliminary data.</text>
</comment>
<evidence type="ECO:0000313" key="4">
    <source>
        <dbReference type="Proteomes" id="UP001501476"/>
    </source>
</evidence>
<keyword evidence="4" id="KW-1185">Reference proteome</keyword>
<gene>
    <name evidence="3" type="ORF">GCM10008964_11530</name>
</gene>